<dbReference type="SUPFAM" id="SSF53448">
    <property type="entry name" value="Nucleotide-diphospho-sugar transferases"/>
    <property type="match status" value="1"/>
</dbReference>
<gene>
    <name evidence="2" type="ORF">ACFODX_05260</name>
</gene>
<evidence type="ECO:0000313" key="3">
    <source>
        <dbReference type="Proteomes" id="UP001595555"/>
    </source>
</evidence>
<comment type="caution">
    <text evidence="2">The sequence shown here is derived from an EMBL/GenBank/DDBJ whole genome shotgun (WGS) entry which is preliminary data.</text>
</comment>
<dbReference type="InterPro" id="IPR029044">
    <property type="entry name" value="Nucleotide-diphossugar_trans"/>
</dbReference>
<organism evidence="2 3">
    <name type="scientific">Cellvibrio fontiphilus</name>
    <dbReference type="NCBI Taxonomy" id="1815559"/>
    <lineage>
        <taxon>Bacteria</taxon>
        <taxon>Pseudomonadati</taxon>
        <taxon>Pseudomonadota</taxon>
        <taxon>Gammaproteobacteria</taxon>
        <taxon>Cellvibrionales</taxon>
        <taxon>Cellvibrionaceae</taxon>
        <taxon>Cellvibrio</taxon>
    </lineage>
</organism>
<keyword evidence="2" id="KW-0328">Glycosyltransferase</keyword>
<dbReference type="GO" id="GO:0016757">
    <property type="term" value="F:glycosyltransferase activity"/>
    <property type="evidence" value="ECO:0007669"/>
    <property type="project" value="UniProtKB-KW"/>
</dbReference>
<dbReference type="PANTHER" id="PTHR43179:SF10">
    <property type="entry name" value="GLYCOSYL TRANSFERASE"/>
    <property type="match status" value="1"/>
</dbReference>
<dbReference type="PANTHER" id="PTHR43179">
    <property type="entry name" value="RHAMNOSYLTRANSFERASE WBBL"/>
    <property type="match status" value="1"/>
</dbReference>
<feature type="domain" description="Glycosyltransferase 2-like" evidence="1">
    <location>
        <begin position="23"/>
        <end position="166"/>
    </location>
</feature>
<dbReference type="InterPro" id="IPR001173">
    <property type="entry name" value="Glyco_trans_2-like"/>
</dbReference>
<dbReference type="Pfam" id="PF00535">
    <property type="entry name" value="Glycos_transf_2"/>
    <property type="match status" value="1"/>
</dbReference>
<reference evidence="3" key="1">
    <citation type="journal article" date="2019" name="Int. J. Syst. Evol. Microbiol.">
        <title>The Global Catalogue of Microorganisms (GCM) 10K type strain sequencing project: providing services to taxonomists for standard genome sequencing and annotation.</title>
        <authorList>
            <consortium name="The Broad Institute Genomics Platform"/>
            <consortium name="The Broad Institute Genome Sequencing Center for Infectious Disease"/>
            <person name="Wu L."/>
            <person name="Ma J."/>
        </authorList>
    </citation>
    <scope>NUCLEOTIDE SEQUENCE [LARGE SCALE GENOMIC DNA]</scope>
    <source>
        <strain evidence="3">KCTC 52237</strain>
    </source>
</reference>
<dbReference type="Proteomes" id="UP001595555">
    <property type="component" value="Unassembled WGS sequence"/>
</dbReference>
<keyword evidence="3" id="KW-1185">Reference proteome</keyword>
<proteinExistence type="predicted"/>
<dbReference type="EMBL" id="JBHRTF010000002">
    <property type="protein sequence ID" value="MFC3114960.1"/>
    <property type="molecule type" value="Genomic_DNA"/>
</dbReference>
<dbReference type="Gene3D" id="3.90.550.10">
    <property type="entry name" value="Spore Coat Polysaccharide Biosynthesis Protein SpsA, Chain A"/>
    <property type="match status" value="1"/>
</dbReference>
<evidence type="ECO:0000313" key="2">
    <source>
        <dbReference type="EMBL" id="MFC3114960.1"/>
    </source>
</evidence>
<sequence length="279" mass="31322">MDIPARSPVRLSISCVSYALDAPVLIATLESLVQACVFAKQSGLLTEVQLFLIDNGPDQNNKNALQEIQEAFARQFDHITLLSGHGNLGYGRGNNLALLQTNCDYHLVLNPDVLLARDNLHIALAYMQQQTDVALLAPDGVGEQGERQFLAKRHPSFLVLLARATRHPWLCKKIKTQMDAYEYRDLIPAVQPLDIELASGCYMLLRTPMARQVGGFDPAFFMYFEDFDLSRRIARVGRVRHHPAVKIIHFGGEAAKKGGGHTRLFLTSYIKFLIKYFLK</sequence>
<keyword evidence="2" id="KW-0808">Transferase</keyword>
<dbReference type="RefSeq" id="WP_378116968.1">
    <property type="nucleotide sequence ID" value="NZ_JBHRTF010000002.1"/>
</dbReference>
<evidence type="ECO:0000259" key="1">
    <source>
        <dbReference type="Pfam" id="PF00535"/>
    </source>
</evidence>
<name>A0ABV7FBM3_9GAMM</name>
<protein>
    <submittedName>
        <fullName evidence="2">Glycosyltransferase</fullName>
        <ecNumber evidence="2">2.4.-.-</ecNumber>
    </submittedName>
</protein>
<accession>A0ABV7FBM3</accession>
<dbReference type="EC" id="2.4.-.-" evidence="2"/>